<protein>
    <submittedName>
        <fullName evidence="1">Uncharacterized protein</fullName>
    </submittedName>
</protein>
<dbReference type="Proteomes" id="UP000199230">
    <property type="component" value="Unassembled WGS sequence"/>
</dbReference>
<dbReference type="STRING" id="159292.SAMN05192546_107151"/>
<evidence type="ECO:0000313" key="2">
    <source>
        <dbReference type="Proteomes" id="UP000199230"/>
    </source>
</evidence>
<accession>A0A1H3PWZ6</accession>
<reference evidence="1 2" key="1">
    <citation type="submission" date="2016-10" db="EMBL/GenBank/DDBJ databases">
        <authorList>
            <person name="de Groot N.N."/>
        </authorList>
    </citation>
    <scope>NUCLEOTIDE SEQUENCE [LARGE SCALE GENOMIC DNA]</scope>
    <source>
        <strain evidence="1 2">APO</strain>
    </source>
</reference>
<dbReference type="EMBL" id="FNPV01000007">
    <property type="protein sequence ID" value="SDZ05510.1"/>
    <property type="molecule type" value="Genomic_DNA"/>
</dbReference>
<name>A0A1H3PWZ6_9FIRM</name>
<sequence>MDRKMGITLSAGIQKRKEIMMIRENTDLKSLQKQLEELPKETVIGEFAGRDSVAAIMEALKSPEINHVLPVVTFAPTEYGSEKELEINHQRMVERVQKLYGEKKKIYPLIYDSSLPLWRILNGRNLMSLQQEYGFYTPCIGCHTYFHLARIPLAKALGKKIIAGERESHGGKIKVNQLKVCLDSYQSILEALGVELLLPIRKMEKDELIEELIGWPWAAEEEQPVCLFSGNYRNHEGKAIYDLEKIRHFLKTYLEPLAITLGKHYEQQPDIKEKELERIYTNWEAQR</sequence>
<dbReference type="RefSeq" id="WP_143033201.1">
    <property type="nucleotide sequence ID" value="NZ_FNPV01000007.1"/>
</dbReference>
<proteinExistence type="predicted"/>
<gene>
    <name evidence="1" type="ORF">SAMN05192546_107151</name>
</gene>
<dbReference type="OrthoDB" id="1949569at2"/>
<dbReference type="AlphaFoldDB" id="A0A1H3PWZ6"/>
<keyword evidence="2" id="KW-1185">Reference proteome</keyword>
<organism evidence="1 2">
    <name type="scientific">Tindallia californiensis</name>
    <dbReference type="NCBI Taxonomy" id="159292"/>
    <lineage>
        <taxon>Bacteria</taxon>
        <taxon>Bacillati</taxon>
        <taxon>Bacillota</taxon>
        <taxon>Clostridia</taxon>
        <taxon>Peptostreptococcales</taxon>
        <taxon>Tindalliaceae</taxon>
        <taxon>Tindallia</taxon>
    </lineage>
</organism>
<evidence type="ECO:0000313" key="1">
    <source>
        <dbReference type="EMBL" id="SDZ05510.1"/>
    </source>
</evidence>